<keyword evidence="5" id="KW-1185">Reference proteome</keyword>
<reference evidence="4 5" key="1">
    <citation type="submission" date="2015-08" db="EMBL/GenBank/DDBJ databases">
        <title>Draft Genome Sequence of Pseudoalteromonas porphyrae UCD-SED14.</title>
        <authorList>
            <person name="Coil D.A."/>
            <person name="Jospin G."/>
            <person name="Lee R.D."/>
            <person name="Eisen J.A."/>
        </authorList>
    </citation>
    <scope>NUCLEOTIDE SEQUENCE [LARGE SCALE GENOMIC DNA]</scope>
    <source>
        <strain evidence="4 5">UCD-SED14</strain>
    </source>
</reference>
<evidence type="ECO:0008006" key="6">
    <source>
        <dbReference type="Google" id="ProtNLM"/>
    </source>
</evidence>
<gene>
    <name evidence="4" type="ORF">ADS77_19925</name>
</gene>
<evidence type="ECO:0000313" key="4">
    <source>
        <dbReference type="EMBL" id="KPH56808.1"/>
    </source>
</evidence>
<sequence length="201" mass="22149">MRKLIVLGGVVSLLLSAASFAETVYFPEEIIPLQVGDKKIEQSFFNRIDELDLAPGQYQFKLKYSDLYELSYDEHEVIDSEPFWVNVTIASGTDYDVVFNRAENAVAAKVFAEAPQVSLQAKGASLGIPLDLIAAEDITGTKGQKKAPPTGHRTVTTTNNAPVSRTAPINEGVPNAAAMLDFWWQQASEQERQAFIKKITK</sequence>
<organism evidence="4 5">
    <name type="scientific">Pseudoalteromonas porphyrae</name>
    <dbReference type="NCBI Taxonomy" id="187330"/>
    <lineage>
        <taxon>Bacteria</taxon>
        <taxon>Pseudomonadati</taxon>
        <taxon>Pseudomonadota</taxon>
        <taxon>Gammaproteobacteria</taxon>
        <taxon>Alteromonadales</taxon>
        <taxon>Pseudoalteromonadaceae</taxon>
        <taxon>Pseudoalteromonas</taxon>
    </lineage>
</organism>
<dbReference type="Proteomes" id="UP000037848">
    <property type="component" value="Unassembled WGS sequence"/>
</dbReference>
<accession>A0A0N0LU82</accession>
<dbReference type="RefSeq" id="WP_054206798.1">
    <property type="nucleotide sequence ID" value="NZ_LHPH01000032.1"/>
</dbReference>
<name>A0A0N0LU82_9GAMM</name>
<dbReference type="OrthoDB" id="5734775at2"/>
<dbReference type="PATRIC" id="fig|187330.3.peg.2910"/>
<dbReference type="AlphaFoldDB" id="A0A0N0LU82"/>
<keyword evidence="2 3" id="KW-0732">Signal</keyword>
<proteinExistence type="inferred from homology"/>
<evidence type="ECO:0000313" key="5">
    <source>
        <dbReference type="Proteomes" id="UP000037848"/>
    </source>
</evidence>
<comment type="caution">
    <text evidence="4">The sequence shown here is derived from an EMBL/GenBank/DDBJ whole genome shotgun (WGS) entry which is preliminary data.</text>
</comment>
<evidence type="ECO:0000256" key="3">
    <source>
        <dbReference type="SAM" id="SignalP"/>
    </source>
</evidence>
<dbReference type="PANTHER" id="PTHR38108:SF1">
    <property type="entry name" value="UPF0319 PROTEIN YCCT"/>
    <property type="match status" value="1"/>
</dbReference>
<protein>
    <recommendedName>
        <fullName evidence="6">DUF2057 domain-containing protein</fullName>
    </recommendedName>
</protein>
<evidence type="ECO:0000256" key="1">
    <source>
        <dbReference type="ARBA" id="ARBA00008490"/>
    </source>
</evidence>
<comment type="similarity">
    <text evidence="1">Belongs to the UPF0319 family.</text>
</comment>
<evidence type="ECO:0000256" key="2">
    <source>
        <dbReference type="ARBA" id="ARBA00022729"/>
    </source>
</evidence>
<dbReference type="InterPro" id="IPR018635">
    <property type="entry name" value="UPF0319"/>
</dbReference>
<dbReference type="EMBL" id="LHPH01000032">
    <property type="protein sequence ID" value="KPH56808.1"/>
    <property type="molecule type" value="Genomic_DNA"/>
</dbReference>
<dbReference type="PANTHER" id="PTHR38108">
    <property type="entry name" value="UPF0319 PROTEIN YCCT"/>
    <property type="match status" value="1"/>
</dbReference>
<feature type="chain" id="PRO_5005855101" description="DUF2057 domain-containing protein" evidence="3">
    <location>
        <begin position="22"/>
        <end position="201"/>
    </location>
</feature>
<dbReference type="Pfam" id="PF09829">
    <property type="entry name" value="DUF2057"/>
    <property type="match status" value="1"/>
</dbReference>
<feature type="signal peptide" evidence="3">
    <location>
        <begin position="1"/>
        <end position="21"/>
    </location>
</feature>